<dbReference type="AlphaFoldDB" id="A0A7J8CHT7"/>
<dbReference type="Proteomes" id="UP000593571">
    <property type="component" value="Unassembled WGS sequence"/>
</dbReference>
<comment type="caution">
    <text evidence="1">The sequence shown here is derived from an EMBL/GenBank/DDBJ whole genome shotgun (WGS) entry which is preliminary data.</text>
</comment>
<sequence length="139" mass="15765">MSYYYLPSARLRAFQTLISLHAAALGSNIVTNAFYRCGNRGSDSAARCRQWRCSRRWPRPTSDGFWTTARKKVAGQPAPGCWNPRGIELTPTHLSWDRGHQKLIPSLETKEVLETLLSFLCSFAFSIPSWRRRGLCACV</sequence>
<accession>A0A7J8CHT7</accession>
<protein>
    <submittedName>
        <fullName evidence="1">Uncharacterized protein</fullName>
    </submittedName>
</protein>
<gene>
    <name evidence="1" type="ORF">HJG63_008958</name>
</gene>
<organism evidence="1 2">
    <name type="scientific">Rousettus aegyptiacus</name>
    <name type="common">Egyptian fruit bat</name>
    <name type="synonym">Pteropus aegyptiacus</name>
    <dbReference type="NCBI Taxonomy" id="9407"/>
    <lineage>
        <taxon>Eukaryota</taxon>
        <taxon>Metazoa</taxon>
        <taxon>Chordata</taxon>
        <taxon>Craniata</taxon>
        <taxon>Vertebrata</taxon>
        <taxon>Euteleostomi</taxon>
        <taxon>Mammalia</taxon>
        <taxon>Eutheria</taxon>
        <taxon>Laurasiatheria</taxon>
        <taxon>Chiroptera</taxon>
        <taxon>Yinpterochiroptera</taxon>
        <taxon>Pteropodoidea</taxon>
        <taxon>Pteropodidae</taxon>
        <taxon>Rousettinae</taxon>
        <taxon>Rousettus</taxon>
    </lineage>
</organism>
<dbReference type="EMBL" id="JACASE010000014">
    <property type="protein sequence ID" value="KAF6410397.1"/>
    <property type="molecule type" value="Genomic_DNA"/>
</dbReference>
<proteinExistence type="predicted"/>
<evidence type="ECO:0000313" key="1">
    <source>
        <dbReference type="EMBL" id="KAF6410397.1"/>
    </source>
</evidence>
<name>A0A7J8CHT7_ROUAE</name>
<keyword evidence="2" id="KW-1185">Reference proteome</keyword>
<reference evidence="1 2" key="1">
    <citation type="journal article" date="2020" name="Nature">
        <title>Six reference-quality genomes reveal evolution of bat adaptations.</title>
        <authorList>
            <person name="Jebb D."/>
            <person name="Huang Z."/>
            <person name="Pippel M."/>
            <person name="Hughes G.M."/>
            <person name="Lavrichenko K."/>
            <person name="Devanna P."/>
            <person name="Winkler S."/>
            <person name="Jermiin L.S."/>
            <person name="Skirmuntt E.C."/>
            <person name="Katzourakis A."/>
            <person name="Burkitt-Gray L."/>
            <person name="Ray D.A."/>
            <person name="Sullivan K.A.M."/>
            <person name="Roscito J.G."/>
            <person name="Kirilenko B.M."/>
            <person name="Davalos L.M."/>
            <person name="Corthals A.P."/>
            <person name="Power M.L."/>
            <person name="Jones G."/>
            <person name="Ransome R.D."/>
            <person name="Dechmann D.K.N."/>
            <person name="Locatelli A.G."/>
            <person name="Puechmaille S.J."/>
            <person name="Fedrigo O."/>
            <person name="Jarvis E.D."/>
            <person name="Hiller M."/>
            <person name="Vernes S.C."/>
            <person name="Myers E.W."/>
            <person name="Teeling E.C."/>
        </authorList>
    </citation>
    <scope>NUCLEOTIDE SEQUENCE [LARGE SCALE GENOMIC DNA]</scope>
    <source>
        <strain evidence="1">MRouAeg1</strain>
        <tissue evidence="1">Muscle</tissue>
    </source>
</reference>
<evidence type="ECO:0000313" key="2">
    <source>
        <dbReference type="Proteomes" id="UP000593571"/>
    </source>
</evidence>